<dbReference type="Gene3D" id="4.10.950.10">
    <property type="entry name" value="Ribosomal protein L2, domain 3"/>
    <property type="match status" value="1"/>
</dbReference>
<evidence type="ECO:0000259" key="5">
    <source>
        <dbReference type="SMART" id="SM01382"/>
    </source>
</evidence>
<dbReference type="AlphaFoldDB" id="F2Y9U3"/>
<dbReference type="GO" id="GO:0005762">
    <property type="term" value="C:mitochondrial large ribosomal subunit"/>
    <property type="evidence" value="ECO:0007669"/>
    <property type="project" value="TreeGrafter"/>
</dbReference>
<dbReference type="GO" id="GO:0016740">
    <property type="term" value="F:transferase activity"/>
    <property type="evidence" value="ECO:0007669"/>
    <property type="project" value="InterPro"/>
</dbReference>
<reference evidence="7" key="1">
    <citation type="journal article" date="2011" name="Nucleic Acids Res.">
        <title>Complete characterization of the edited transcriptome of the mitochondrion of Physarum polycephalum using deep sequencing of RNA.</title>
        <authorList>
            <person name="Bundschuh R."/>
            <person name="Altmuller J."/>
            <person name="Becker C."/>
            <person name="Nurnberg P."/>
            <person name="Gott J.M."/>
        </authorList>
    </citation>
    <scope>NUCLEOTIDE SEQUENCE</scope>
    <source>
        <strain evidence="7">M3CVIII</strain>
    </source>
</reference>
<dbReference type="SUPFAM" id="SSF50249">
    <property type="entry name" value="Nucleic acid-binding proteins"/>
    <property type="match status" value="1"/>
</dbReference>
<dbReference type="Pfam" id="PF00181">
    <property type="entry name" value="Ribosomal_L2_N"/>
    <property type="match status" value="1"/>
</dbReference>
<proteinExistence type="evidence at transcript level"/>
<keyword evidence="7" id="KW-0496">Mitochondrion</keyword>
<evidence type="ECO:0000256" key="4">
    <source>
        <dbReference type="SAM" id="MobiDB-lite"/>
    </source>
</evidence>
<dbReference type="InterPro" id="IPR022669">
    <property type="entry name" value="Ribosomal_uL2_C"/>
</dbReference>
<comment type="similarity">
    <text evidence="1">Belongs to the universal ribosomal protein uL2 family.</text>
</comment>
<dbReference type="PIRSF" id="PIRSF002158">
    <property type="entry name" value="Ribosomal_L2"/>
    <property type="match status" value="1"/>
</dbReference>
<dbReference type="InterPro" id="IPR022666">
    <property type="entry name" value="Ribosomal_uL2_RNA-bd_dom"/>
</dbReference>
<dbReference type="InterPro" id="IPR012340">
    <property type="entry name" value="NA-bd_OB-fold"/>
</dbReference>
<dbReference type="GO" id="GO:0032543">
    <property type="term" value="P:mitochondrial translation"/>
    <property type="evidence" value="ECO:0007669"/>
    <property type="project" value="TreeGrafter"/>
</dbReference>
<name>F2Y9U3_PHYPO</name>
<dbReference type="SMART" id="SM01383">
    <property type="entry name" value="Ribosomal_L2"/>
    <property type="match status" value="1"/>
</dbReference>
<feature type="domain" description="Large ribosomal subunit protein uL2 RNA-binding" evidence="6">
    <location>
        <begin position="41"/>
        <end position="117"/>
    </location>
</feature>
<keyword evidence="3" id="KW-0687">Ribonucleoprotein</keyword>
<dbReference type="Gene3D" id="2.40.50.140">
    <property type="entry name" value="Nucleic acid-binding proteins"/>
    <property type="match status" value="1"/>
</dbReference>
<evidence type="ECO:0000259" key="6">
    <source>
        <dbReference type="SMART" id="SM01383"/>
    </source>
</evidence>
<dbReference type="InterPro" id="IPR005880">
    <property type="entry name" value="Ribosomal_uL2_bac/org-type"/>
</dbReference>
<evidence type="ECO:0000256" key="1">
    <source>
        <dbReference type="ARBA" id="ARBA00005636"/>
    </source>
</evidence>
<accession>F2Y9U3</accession>
<keyword evidence="2 7" id="KW-0689">Ribosomal protein</keyword>
<dbReference type="SUPFAM" id="SSF50104">
    <property type="entry name" value="Translation proteins SH3-like domain"/>
    <property type="match status" value="1"/>
</dbReference>
<dbReference type="EMBL" id="HQ849416">
    <property type="protein sequence ID" value="ADZ99048.1"/>
    <property type="molecule type" value="mRNA"/>
</dbReference>
<dbReference type="SMART" id="SM01382">
    <property type="entry name" value="Ribosomal_L2_C"/>
    <property type="match status" value="1"/>
</dbReference>
<evidence type="ECO:0000256" key="2">
    <source>
        <dbReference type="ARBA" id="ARBA00022980"/>
    </source>
</evidence>
<sequence>MNQISYASAYHFFDILQTIKKVNKIQSRIKPLSCRLKSKGGRFNGQIIHPRRGDYSKRIYRYIDFKRNILPEYKALVCHSLYDPNRSANICLVCYPVGIFSYILQPTKLHTGDVIINLSQSSTNFGDSLSLQGIPSGRLIHNIQGKFTRAAGCSTILIRKDFDQALTKLKSGELRFFHTSVIASLGCIGNENHFLRNYKYAGTIRRLGKRPRTRPSSMNPVDHPMGGRTRGGVQPMNRKGIITLHRKTVKKHHPSILYTKRQLKLLRL</sequence>
<organism evidence="7">
    <name type="scientific">Physarum polycephalum</name>
    <name type="common">Many-headed slime mold</name>
    <name type="synonym">Badhamia polycephala</name>
    <dbReference type="NCBI Taxonomy" id="5791"/>
    <lineage>
        <taxon>Eukaryota</taxon>
        <taxon>Amoebozoa</taxon>
        <taxon>Evosea</taxon>
        <taxon>Eumycetozoa</taxon>
        <taxon>Myxogastria</taxon>
        <taxon>Myxogastromycetidae</taxon>
        <taxon>Physariida</taxon>
        <taxon>Physaraceae</taxon>
        <taxon>Physarum</taxon>
    </lineage>
</organism>
<dbReference type="InterPro" id="IPR002171">
    <property type="entry name" value="Ribosomal_uL2"/>
</dbReference>
<dbReference type="PANTHER" id="PTHR13691">
    <property type="entry name" value="RIBOSOMAL PROTEIN L2"/>
    <property type="match status" value="1"/>
</dbReference>
<feature type="domain" description="Large ribosomal subunit protein uL2 C-terminal" evidence="5">
    <location>
        <begin position="123"/>
        <end position="242"/>
    </location>
</feature>
<protein>
    <submittedName>
        <fullName evidence="7">Ribosomal protein L2</fullName>
    </submittedName>
</protein>
<dbReference type="PANTHER" id="PTHR13691:SF5">
    <property type="entry name" value="LARGE RIBOSOMAL SUBUNIT PROTEIN UL2M"/>
    <property type="match status" value="1"/>
</dbReference>
<dbReference type="GO" id="GO:0003735">
    <property type="term" value="F:structural constituent of ribosome"/>
    <property type="evidence" value="ECO:0007669"/>
    <property type="project" value="InterPro"/>
</dbReference>
<dbReference type="Gene3D" id="2.30.30.30">
    <property type="match status" value="1"/>
</dbReference>
<dbReference type="InterPro" id="IPR008991">
    <property type="entry name" value="Translation_prot_SH3-like_sf"/>
</dbReference>
<dbReference type="SMR" id="F2Y9U3"/>
<dbReference type="InterPro" id="IPR014722">
    <property type="entry name" value="Rib_uL2_dom2"/>
</dbReference>
<dbReference type="NCBIfam" id="TIGR01171">
    <property type="entry name" value="rplB_bact"/>
    <property type="match status" value="1"/>
</dbReference>
<evidence type="ECO:0000313" key="7">
    <source>
        <dbReference type="EMBL" id="ADZ99048.1"/>
    </source>
</evidence>
<feature type="region of interest" description="Disordered" evidence="4">
    <location>
        <begin position="209"/>
        <end position="235"/>
    </location>
</feature>
<geneLocation type="mitochondrion" evidence="7"/>
<dbReference type="InterPro" id="IPR014726">
    <property type="entry name" value="Ribosomal_uL2_dom3"/>
</dbReference>
<gene>
    <name evidence="7" type="primary">rpL2</name>
</gene>
<evidence type="ECO:0000256" key="3">
    <source>
        <dbReference type="ARBA" id="ARBA00023274"/>
    </source>
</evidence>
<dbReference type="GO" id="GO:0003723">
    <property type="term" value="F:RNA binding"/>
    <property type="evidence" value="ECO:0007669"/>
    <property type="project" value="InterPro"/>
</dbReference>
<dbReference type="Pfam" id="PF03947">
    <property type="entry name" value="Ribosomal_L2_C"/>
    <property type="match status" value="1"/>
</dbReference>